<name>A0ABQ8VNU5_9AGAR</name>
<keyword evidence="3" id="KW-1185">Reference proteome</keyword>
<sequence length="346" mass="38371">MAFGADESKLVSIFIQTLLYVNFRGEGAYTVIFALTVWILVWRRPAGQSINKLLLWTSIVMFVLATMHISVNYARVFMAFITYRNAEGGPAAFFNILSNFTQVFGSAIYVTQTLVGDSVVLVRCYIVWGRRWYIVACPALLLLGSTASGIGILYSFAHIEDAEVFALQLQDWIVSFFSLTLSTNFICTALVAYRIWYVNRAVMNFTHHSWNPVMLLVIESGAIYSATLLSLLILYKTESWFQYVLLDAISPIVGLVFSMIIVRIGLGLMAPTGETRDSSSTFPSSTRRSRHSAGYNMHHLGPFIAAQRDGDNVATTGTQLSIPSETAGRQKDLITATVSNTSENSV</sequence>
<feature type="transmembrane region" description="Helical" evidence="1">
    <location>
        <begin position="132"/>
        <end position="157"/>
    </location>
</feature>
<feature type="transmembrane region" description="Helical" evidence="1">
    <location>
        <begin position="213"/>
        <end position="234"/>
    </location>
</feature>
<gene>
    <name evidence="2" type="ORF">C8R41DRAFT_157093</name>
</gene>
<evidence type="ECO:0000313" key="3">
    <source>
        <dbReference type="Proteomes" id="UP001150217"/>
    </source>
</evidence>
<organism evidence="2 3">
    <name type="scientific">Lentinula lateritia</name>
    <dbReference type="NCBI Taxonomy" id="40482"/>
    <lineage>
        <taxon>Eukaryota</taxon>
        <taxon>Fungi</taxon>
        <taxon>Dikarya</taxon>
        <taxon>Basidiomycota</taxon>
        <taxon>Agaricomycotina</taxon>
        <taxon>Agaricomycetes</taxon>
        <taxon>Agaricomycetidae</taxon>
        <taxon>Agaricales</taxon>
        <taxon>Marasmiineae</taxon>
        <taxon>Omphalotaceae</taxon>
        <taxon>Lentinula</taxon>
    </lineage>
</organism>
<keyword evidence="1" id="KW-0472">Membrane</keyword>
<feature type="transmembrane region" description="Helical" evidence="1">
    <location>
        <begin position="172"/>
        <end position="193"/>
    </location>
</feature>
<accession>A0ABQ8VNU5</accession>
<dbReference type="EMBL" id="JANVFT010000017">
    <property type="protein sequence ID" value="KAJ4498062.1"/>
    <property type="molecule type" value="Genomic_DNA"/>
</dbReference>
<dbReference type="Proteomes" id="UP001150217">
    <property type="component" value="Unassembled WGS sequence"/>
</dbReference>
<evidence type="ECO:0000256" key="1">
    <source>
        <dbReference type="SAM" id="Phobius"/>
    </source>
</evidence>
<feature type="transmembrane region" description="Helical" evidence="1">
    <location>
        <begin position="20"/>
        <end position="41"/>
    </location>
</feature>
<keyword evidence="1" id="KW-0812">Transmembrane</keyword>
<reference evidence="2" key="1">
    <citation type="submission" date="2022-08" db="EMBL/GenBank/DDBJ databases">
        <title>A Global Phylogenomic Analysis of the Shiitake Genus Lentinula.</title>
        <authorList>
            <consortium name="DOE Joint Genome Institute"/>
            <person name="Sierra-Patev S."/>
            <person name="Min B."/>
            <person name="Naranjo-Ortiz M."/>
            <person name="Looney B."/>
            <person name="Konkel Z."/>
            <person name="Slot J.C."/>
            <person name="Sakamoto Y."/>
            <person name="Steenwyk J.L."/>
            <person name="Rokas A."/>
            <person name="Carro J."/>
            <person name="Camarero S."/>
            <person name="Ferreira P."/>
            <person name="Molpeceres G."/>
            <person name="Ruiz-Duenas F.J."/>
            <person name="Serrano A."/>
            <person name="Henrissat B."/>
            <person name="Drula E."/>
            <person name="Hughes K.W."/>
            <person name="Mata J.L."/>
            <person name="Ishikawa N.K."/>
            <person name="Vargas-Isla R."/>
            <person name="Ushijima S."/>
            <person name="Smith C.A."/>
            <person name="Ahrendt S."/>
            <person name="Andreopoulos W."/>
            <person name="He G."/>
            <person name="Labutti K."/>
            <person name="Lipzen A."/>
            <person name="Ng V."/>
            <person name="Riley R."/>
            <person name="Sandor L."/>
            <person name="Barry K."/>
            <person name="Martinez A.T."/>
            <person name="Xiao Y."/>
            <person name="Gibbons J.G."/>
            <person name="Terashima K."/>
            <person name="Grigoriev I.V."/>
            <person name="Hibbett D.S."/>
        </authorList>
    </citation>
    <scope>NUCLEOTIDE SEQUENCE</scope>
    <source>
        <strain evidence="2">RHP3577 ss4</strain>
    </source>
</reference>
<evidence type="ECO:0000313" key="2">
    <source>
        <dbReference type="EMBL" id="KAJ4498062.1"/>
    </source>
</evidence>
<keyword evidence="1" id="KW-1133">Transmembrane helix</keyword>
<protein>
    <submittedName>
        <fullName evidence="2">Uncharacterized protein</fullName>
    </submittedName>
</protein>
<feature type="transmembrane region" description="Helical" evidence="1">
    <location>
        <begin position="240"/>
        <end position="262"/>
    </location>
</feature>
<proteinExistence type="predicted"/>
<comment type="caution">
    <text evidence="2">The sequence shown here is derived from an EMBL/GenBank/DDBJ whole genome shotgun (WGS) entry which is preliminary data.</text>
</comment>
<feature type="transmembrane region" description="Helical" evidence="1">
    <location>
        <begin position="91"/>
        <end position="111"/>
    </location>
</feature>
<feature type="transmembrane region" description="Helical" evidence="1">
    <location>
        <begin position="53"/>
        <end position="71"/>
    </location>
</feature>